<dbReference type="Pfam" id="PF08769">
    <property type="entry name" value="Spo0A_C"/>
    <property type="match status" value="1"/>
</dbReference>
<keyword evidence="3" id="KW-1185">Reference proteome</keyword>
<name>A0A4R4FCV4_9FIRM</name>
<dbReference type="Proteomes" id="UP000295710">
    <property type="component" value="Unassembled WGS sequence"/>
</dbReference>
<dbReference type="InterPro" id="IPR036388">
    <property type="entry name" value="WH-like_DNA-bd_sf"/>
</dbReference>
<gene>
    <name evidence="2" type="ORF">E1963_11660</name>
</gene>
<protein>
    <recommendedName>
        <fullName evidence="1">Sporulation initiation factor Spo0A C-terminal domain-containing protein</fullName>
    </recommendedName>
</protein>
<comment type="caution">
    <text evidence="2">The sequence shown here is derived from an EMBL/GenBank/DDBJ whole genome shotgun (WGS) entry which is preliminary data.</text>
</comment>
<sequence length="115" mass="13514">MEGGRSVEEINNLILKLGIRSTYQGFYYLQYALHLCMLDERYLLSVYKSLYVDVARKYNTSRDNVEHCIRTVVSNCWYKGNQTFLIKIAGYPITQKPTNGEFIDILFHYLKAQEN</sequence>
<evidence type="ECO:0000259" key="1">
    <source>
        <dbReference type="Pfam" id="PF08769"/>
    </source>
</evidence>
<dbReference type="AlphaFoldDB" id="A0A4R4FCV4"/>
<dbReference type="GO" id="GO:0005509">
    <property type="term" value="F:calcium ion binding"/>
    <property type="evidence" value="ECO:0007669"/>
    <property type="project" value="InterPro"/>
</dbReference>
<accession>A0A4R4FCV4</accession>
<evidence type="ECO:0000313" key="3">
    <source>
        <dbReference type="Proteomes" id="UP000295710"/>
    </source>
</evidence>
<dbReference type="EMBL" id="SMMX01000009">
    <property type="protein sequence ID" value="TDA21325.1"/>
    <property type="molecule type" value="Genomic_DNA"/>
</dbReference>
<dbReference type="Gene3D" id="1.10.10.10">
    <property type="entry name" value="Winged helix-like DNA-binding domain superfamily/Winged helix DNA-binding domain"/>
    <property type="match status" value="1"/>
</dbReference>
<dbReference type="GO" id="GO:0005737">
    <property type="term" value="C:cytoplasm"/>
    <property type="evidence" value="ECO:0007669"/>
    <property type="project" value="InterPro"/>
</dbReference>
<dbReference type="GO" id="GO:0003677">
    <property type="term" value="F:DNA binding"/>
    <property type="evidence" value="ECO:0007669"/>
    <property type="project" value="InterPro"/>
</dbReference>
<dbReference type="SUPFAM" id="SSF46894">
    <property type="entry name" value="C-terminal effector domain of the bipartite response regulators"/>
    <property type="match status" value="1"/>
</dbReference>
<organism evidence="2 3">
    <name type="scientific">Extibacter muris</name>
    <dbReference type="NCBI Taxonomy" id="1796622"/>
    <lineage>
        <taxon>Bacteria</taxon>
        <taxon>Bacillati</taxon>
        <taxon>Bacillota</taxon>
        <taxon>Clostridia</taxon>
        <taxon>Lachnospirales</taxon>
        <taxon>Lachnospiraceae</taxon>
        <taxon>Extibacter</taxon>
    </lineage>
</organism>
<feature type="domain" description="Sporulation initiation factor Spo0A C-terminal" evidence="1">
    <location>
        <begin position="10"/>
        <end position="109"/>
    </location>
</feature>
<proteinExistence type="predicted"/>
<reference evidence="2 3" key="1">
    <citation type="journal article" date="2016" name="Nat. Microbiol.">
        <title>The Mouse Intestinal Bacterial Collection (miBC) provides host-specific insight into cultured diversity and functional potential of the gut microbiota.</title>
        <authorList>
            <person name="Lagkouvardos I."/>
            <person name="Pukall R."/>
            <person name="Abt B."/>
            <person name="Foesel B.U."/>
            <person name="Meier-Kolthoff J.P."/>
            <person name="Kumar N."/>
            <person name="Bresciani A."/>
            <person name="Martinez I."/>
            <person name="Just S."/>
            <person name="Ziegler C."/>
            <person name="Brugiroux S."/>
            <person name="Garzetti D."/>
            <person name="Wenning M."/>
            <person name="Bui T.P."/>
            <person name="Wang J."/>
            <person name="Hugenholtz F."/>
            <person name="Plugge C.M."/>
            <person name="Peterson D.A."/>
            <person name="Hornef M.W."/>
            <person name="Baines J.F."/>
            <person name="Smidt H."/>
            <person name="Walter J."/>
            <person name="Kristiansen K."/>
            <person name="Nielsen H.B."/>
            <person name="Haller D."/>
            <person name="Overmann J."/>
            <person name="Stecher B."/>
            <person name="Clavel T."/>
        </authorList>
    </citation>
    <scope>NUCLEOTIDE SEQUENCE [LARGE SCALE GENOMIC DNA]</scope>
    <source>
        <strain evidence="2 3">DSM 28560</strain>
    </source>
</reference>
<dbReference type="GO" id="GO:0042173">
    <property type="term" value="P:regulation of sporulation resulting in formation of a cellular spore"/>
    <property type="evidence" value="ECO:0007669"/>
    <property type="project" value="InterPro"/>
</dbReference>
<dbReference type="GO" id="GO:0003700">
    <property type="term" value="F:DNA-binding transcription factor activity"/>
    <property type="evidence" value="ECO:0007669"/>
    <property type="project" value="InterPro"/>
</dbReference>
<dbReference type="RefSeq" id="WP_132278167.1">
    <property type="nucleotide sequence ID" value="NZ_JAOBST010000026.1"/>
</dbReference>
<dbReference type="InterPro" id="IPR016032">
    <property type="entry name" value="Sig_transdc_resp-reg_C-effctor"/>
</dbReference>
<evidence type="ECO:0000313" key="2">
    <source>
        <dbReference type="EMBL" id="TDA21325.1"/>
    </source>
</evidence>
<dbReference type="InterPro" id="IPR014879">
    <property type="entry name" value="Spo0A_C"/>
</dbReference>